<dbReference type="EMBL" id="JADKNH010000017">
    <property type="protein sequence ID" value="MBF4695570.1"/>
    <property type="molecule type" value="Genomic_DNA"/>
</dbReference>
<dbReference type="InterPro" id="IPR033932">
    <property type="entry name" value="YtcJ-like"/>
</dbReference>
<dbReference type="InterPro" id="IPR032466">
    <property type="entry name" value="Metal_Hydrolase"/>
</dbReference>
<dbReference type="Gene3D" id="3.20.20.140">
    <property type="entry name" value="Metal-dependent hydrolases"/>
    <property type="match status" value="1"/>
</dbReference>
<proteinExistence type="predicted"/>
<evidence type="ECO:0000313" key="2">
    <source>
        <dbReference type="EMBL" id="MBF4695570.1"/>
    </source>
</evidence>
<evidence type="ECO:0000313" key="3">
    <source>
        <dbReference type="Proteomes" id="UP000614200"/>
    </source>
</evidence>
<dbReference type="Proteomes" id="UP000614200">
    <property type="component" value="Unassembled WGS sequence"/>
</dbReference>
<dbReference type="PANTHER" id="PTHR22642">
    <property type="entry name" value="IMIDAZOLONEPROPIONASE"/>
    <property type="match status" value="1"/>
</dbReference>
<dbReference type="SUPFAM" id="SSF51338">
    <property type="entry name" value="Composite domain of metallo-dependent hydrolases"/>
    <property type="match status" value="1"/>
</dbReference>
<dbReference type="PANTHER" id="PTHR22642:SF2">
    <property type="entry name" value="PROTEIN LONG AFTER FAR-RED 3"/>
    <property type="match status" value="1"/>
</dbReference>
<dbReference type="InterPro" id="IPR011059">
    <property type="entry name" value="Metal-dep_hydrolase_composite"/>
</dbReference>
<gene>
    <name evidence="2" type="ORF">ISU02_20950</name>
</gene>
<keyword evidence="3" id="KW-1185">Reference proteome</keyword>
<reference evidence="2 3" key="1">
    <citation type="submission" date="2020-11" db="EMBL/GenBank/DDBJ databases">
        <title>Fusibacter basophilias sp. nov.</title>
        <authorList>
            <person name="Qiu D."/>
        </authorList>
    </citation>
    <scope>NUCLEOTIDE SEQUENCE [LARGE SCALE GENOMIC DNA]</scope>
    <source>
        <strain evidence="2 3">Q10-2</strain>
    </source>
</reference>
<evidence type="ECO:0000259" key="1">
    <source>
        <dbReference type="Pfam" id="PF07969"/>
    </source>
</evidence>
<name>A0ABR9ZYN9_9FIRM</name>
<accession>A0ABR9ZYN9</accession>
<dbReference type="CDD" id="cd01300">
    <property type="entry name" value="YtcJ_like"/>
    <property type="match status" value="1"/>
</dbReference>
<organism evidence="2 3">
    <name type="scientific">Fusibacter ferrireducens</name>
    <dbReference type="NCBI Taxonomy" id="2785058"/>
    <lineage>
        <taxon>Bacteria</taxon>
        <taxon>Bacillati</taxon>
        <taxon>Bacillota</taxon>
        <taxon>Clostridia</taxon>
        <taxon>Eubacteriales</taxon>
        <taxon>Eubacteriales Family XII. Incertae Sedis</taxon>
        <taxon>Fusibacter</taxon>
    </lineage>
</organism>
<dbReference type="RefSeq" id="WP_194703808.1">
    <property type="nucleotide sequence ID" value="NZ_JADKNH010000017.1"/>
</dbReference>
<dbReference type="Pfam" id="PF07969">
    <property type="entry name" value="Amidohydro_3"/>
    <property type="match status" value="1"/>
</dbReference>
<dbReference type="Gene3D" id="2.30.40.10">
    <property type="entry name" value="Urease, subunit C, domain 1"/>
    <property type="match status" value="1"/>
</dbReference>
<dbReference type="InterPro" id="IPR013108">
    <property type="entry name" value="Amidohydro_3"/>
</dbReference>
<dbReference type="Gene3D" id="3.10.310.70">
    <property type="match status" value="1"/>
</dbReference>
<dbReference type="SUPFAM" id="SSF51556">
    <property type="entry name" value="Metallo-dependent hydrolases"/>
    <property type="match status" value="1"/>
</dbReference>
<sequence>MTRKADVIFYNGHIVTMEESFPTVESVAVRDGKILAVGNLSETLQLKDEKTVMMDLQNQTMLPGFIDAHSHFVENGLIRKFCVNLCQKPVGNIESIEQMIEALKQRAAVTPKGKPVVGAGYDDTLLKEMRHPMKIDLDEVSTEHPVIVLHATYHVAAANSMAIALAGIEAQTQIDKDYVRRDEAGNLLGLFHEMPGIMPFLKLFINLEEMLGPSILYSNEEYLAAGVTSAQEGAMYPFFYEGIKEAANTGLLKVRLLLLPLGEFPMDAFNEVRSGELLNQNGMLTMGPVKLISDGSLQAYTAYLSNPYYKPHPNMPIKDELYRGKGNYLPEELCNIVEKFHNQGWQIAIHANGDAAIDDVLNAYERAQKKHFREDARHMIIHCQSAREDQLDRIKQLKIMPSFYASHVFYHGDRHRDLFVGPTLAERVHPCYSALVRNIPFSNHNDSPATPMSPLLSIWSAVNRVTSSGKILGAAQSIPVYEAVKSVTINAAYQTFEEWRKGSICKGKYADFVVLDQNPFTVEPMKIRDIKVMKTIVGGQVAYAKA</sequence>
<protein>
    <submittedName>
        <fullName evidence="2">Amidohydrolase</fullName>
    </submittedName>
</protein>
<feature type="domain" description="Amidohydrolase 3" evidence="1">
    <location>
        <begin position="54"/>
        <end position="543"/>
    </location>
</feature>
<comment type="caution">
    <text evidence="2">The sequence shown here is derived from an EMBL/GenBank/DDBJ whole genome shotgun (WGS) entry which is preliminary data.</text>
</comment>